<accession>A0A087CTX8</accession>
<gene>
    <name evidence="5" type="ORF">BREU_1799</name>
</gene>
<dbReference type="Gene3D" id="3.90.220.20">
    <property type="entry name" value="DNA methylase specificity domains"/>
    <property type="match status" value="2"/>
</dbReference>
<comment type="similarity">
    <text evidence="1">Belongs to the type-I restriction system S methylase family.</text>
</comment>
<feature type="domain" description="Type I restriction modification DNA specificity" evidence="4">
    <location>
        <begin position="94"/>
        <end position="161"/>
    </location>
</feature>
<dbReference type="GO" id="GO:0009307">
    <property type="term" value="P:DNA restriction-modification system"/>
    <property type="evidence" value="ECO:0007669"/>
    <property type="project" value="UniProtKB-KW"/>
</dbReference>
<dbReference type="eggNOG" id="COG0732">
    <property type="taxonomic scope" value="Bacteria"/>
</dbReference>
<dbReference type="InterPro" id="IPR000055">
    <property type="entry name" value="Restrct_endonuc_typeI_TRD"/>
</dbReference>
<dbReference type="RefSeq" id="WP_081886560.1">
    <property type="nucleotide sequence ID" value="NZ_JDUW01000004.1"/>
</dbReference>
<proteinExistence type="inferred from homology"/>
<sequence length="358" mass="40066">MTDMVKLGDVLRPWKDMVQVKDTRSVPLISVKLYGQGAVRREIGDGKAPKPFTGNRGRAGQFVFSRIWARRGAMALLPSSLDGVVVTNEFPLFDIDQNRLEPRYLSYLVQTKAFLDELERVSAGASGQNRVKESAFLNIAVQLPPLDEQRRIVAILDRVDAIRAKRRRMLADFDELKGSVYLDMFNDDDIERRSFGELFNVRSGQFLPAKSQHDGPYAVYGGNGINGRHDRYTLEKPEIVIGRVGANCGAVHITEPKSWVTDNALVLSQLHDDYDMTCLAMILDKAKLNQYAAKSGQPSISMNRISTVMIPLPPISLQREFARRVEAIAAARAKVERALALDDELFASLQSRAFRGEL</sequence>
<evidence type="ECO:0000256" key="1">
    <source>
        <dbReference type="ARBA" id="ARBA00010923"/>
    </source>
</evidence>
<dbReference type="PANTHER" id="PTHR30408:SF12">
    <property type="entry name" value="TYPE I RESTRICTION ENZYME MJAVIII SPECIFICITY SUBUNIT"/>
    <property type="match status" value="1"/>
</dbReference>
<dbReference type="EMBL" id="JGZK01000004">
    <property type="protein sequence ID" value="KFI86728.1"/>
    <property type="molecule type" value="Genomic_DNA"/>
</dbReference>
<protein>
    <submittedName>
        <fullName evidence="5">Restriction-modification system specificity determinant</fullName>
    </submittedName>
</protein>
<keyword evidence="3" id="KW-0238">DNA-binding</keyword>
<dbReference type="GO" id="GO:0003677">
    <property type="term" value="F:DNA binding"/>
    <property type="evidence" value="ECO:0007669"/>
    <property type="project" value="UniProtKB-KW"/>
</dbReference>
<keyword evidence="2" id="KW-0680">Restriction system</keyword>
<evidence type="ECO:0000259" key="4">
    <source>
        <dbReference type="Pfam" id="PF01420"/>
    </source>
</evidence>
<dbReference type="InterPro" id="IPR044946">
    <property type="entry name" value="Restrct_endonuc_typeI_TRD_sf"/>
</dbReference>
<comment type="caution">
    <text evidence="5">The sequence shown here is derived from an EMBL/GenBank/DDBJ whole genome shotgun (WGS) entry which is preliminary data.</text>
</comment>
<name>A0A087CTX8_9BIFI</name>
<dbReference type="SUPFAM" id="SSF116734">
    <property type="entry name" value="DNA methylase specificity domain"/>
    <property type="match status" value="2"/>
</dbReference>
<dbReference type="AlphaFoldDB" id="A0A087CTX8"/>
<reference evidence="5 6" key="1">
    <citation type="submission" date="2014-03" db="EMBL/GenBank/DDBJ databases">
        <title>Genomics of Bifidobacteria.</title>
        <authorList>
            <person name="Ventura M."/>
            <person name="Milani C."/>
            <person name="Lugli G.A."/>
        </authorList>
    </citation>
    <scope>NUCLEOTIDE SEQUENCE [LARGE SCALE GENOMIC DNA]</scope>
    <source>
        <strain evidence="5 6">DSM 23975</strain>
    </source>
</reference>
<dbReference type="PANTHER" id="PTHR30408">
    <property type="entry name" value="TYPE-1 RESTRICTION ENZYME ECOKI SPECIFICITY PROTEIN"/>
    <property type="match status" value="1"/>
</dbReference>
<evidence type="ECO:0000313" key="6">
    <source>
        <dbReference type="Proteomes" id="UP000028984"/>
    </source>
</evidence>
<feature type="domain" description="Type I restriction modification DNA specificity" evidence="4">
    <location>
        <begin position="189"/>
        <end position="329"/>
    </location>
</feature>
<dbReference type="CDD" id="cd17266">
    <property type="entry name" value="RMtype1_S_Sau1132ORF3780P-TRD2-CR2_like"/>
    <property type="match status" value="1"/>
</dbReference>
<dbReference type="Pfam" id="PF01420">
    <property type="entry name" value="Methylase_S"/>
    <property type="match status" value="2"/>
</dbReference>
<dbReference type="OrthoDB" id="3197085at2"/>
<evidence type="ECO:0000313" key="5">
    <source>
        <dbReference type="EMBL" id="KFI86728.1"/>
    </source>
</evidence>
<dbReference type="InterPro" id="IPR052021">
    <property type="entry name" value="Type-I_RS_S_subunit"/>
</dbReference>
<dbReference type="STRING" id="1437610.BREU_1799"/>
<evidence type="ECO:0000256" key="3">
    <source>
        <dbReference type="ARBA" id="ARBA00023125"/>
    </source>
</evidence>
<organism evidence="5 6">
    <name type="scientific">Bifidobacterium reuteri DSM 23975</name>
    <dbReference type="NCBI Taxonomy" id="1437610"/>
    <lineage>
        <taxon>Bacteria</taxon>
        <taxon>Bacillati</taxon>
        <taxon>Actinomycetota</taxon>
        <taxon>Actinomycetes</taxon>
        <taxon>Bifidobacteriales</taxon>
        <taxon>Bifidobacteriaceae</taxon>
        <taxon>Bifidobacterium</taxon>
    </lineage>
</organism>
<evidence type="ECO:0000256" key="2">
    <source>
        <dbReference type="ARBA" id="ARBA00022747"/>
    </source>
</evidence>
<keyword evidence="6" id="KW-1185">Reference proteome</keyword>
<dbReference type="Proteomes" id="UP000028984">
    <property type="component" value="Unassembled WGS sequence"/>
</dbReference>